<dbReference type="STRING" id="279113.CPter91_3654"/>
<gene>
    <name evidence="1" type="ORF">CPter91_3654</name>
</gene>
<dbReference type="GO" id="GO:0016853">
    <property type="term" value="F:isomerase activity"/>
    <property type="evidence" value="ECO:0007669"/>
    <property type="project" value="UniProtKB-KW"/>
</dbReference>
<dbReference type="Gene3D" id="3.10.450.50">
    <property type="match status" value="1"/>
</dbReference>
<organism evidence="1 2">
    <name type="scientific">Collimonas pratensis</name>
    <dbReference type="NCBI Taxonomy" id="279113"/>
    <lineage>
        <taxon>Bacteria</taxon>
        <taxon>Pseudomonadati</taxon>
        <taxon>Pseudomonadota</taxon>
        <taxon>Betaproteobacteria</taxon>
        <taxon>Burkholderiales</taxon>
        <taxon>Oxalobacteraceae</taxon>
        <taxon>Collimonas</taxon>
    </lineage>
</organism>
<evidence type="ECO:0000313" key="1">
    <source>
        <dbReference type="EMBL" id="AMP05975.1"/>
    </source>
</evidence>
<dbReference type="SUPFAM" id="SSF54427">
    <property type="entry name" value="NTF2-like"/>
    <property type="match status" value="1"/>
</dbReference>
<keyword evidence="1" id="KW-0413">Isomerase</keyword>
<protein>
    <submittedName>
        <fullName evidence="1">Putative isomerase</fullName>
    </submittedName>
</protein>
<dbReference type="Proteomes" id="UP000074561">
    <property type="component" value="Chromosome"/>
</dbReference>
<accession>A0A127Q802</accession>
<dbReference type="PATRIC" id="fig|279113.9.peg.3625"/>
<sequence>MFAATKQPHFVIDQTVSDEKQAFITWKFHFSLTNKPYVICGVSHLLFGDDGLVKMHRDYWDSSEELLQKLPLIGAPMRWLRKQFSATK</sequence>
<dbReference type="KEGG" id="cpra:CPter91_3654"/>
<dbReference type="InterPro" id="IPR032710">
    <property type="entry name" value="NTF2-like_dom_sf"/>
</dbReference>
<dbReference type="AlphaFoldDB" id="A0A127Q802"/>
<name>A0A127Q802_9BURK</name>
<reference evidence="1 2" key="1">
    <citation type="submission" date="2015-11" db="EMBL/GenBank/DDBJ databases">
        <title>Exploring the genomic traits of fungus-feeding bacterial genus Collimonas.</title>
        <authorList>
            <person name="Song C."/>
            <person name="Schmidt R."/>
            <person name="de Jager V."/>
            <person name="Krzyzanowska D."/>
            <person name="Jongedijk E."/>
            <person name="Cankar K."/>
            <person name="Beekwilder J."/>
            <person name="van Veen A."/>
            <person name="de Boer W."/>
            <person name="van Veen J.A."/>
            <person name="Garbeva P."/>
        </authorList>
    </citation>
    <scope>NUCLEOTIDE SEQUENCE [LARGE SCALE GENOMIC DNA]</scope>
    <source>
        <strain evidence="1 2">Ter91</strain>
    </source>
</reference>
<proteinExistence type="predicted"/>
<dbReference type="EMBL" id="CP013234">
    <property type="protein sequence ID" value="AMP05975.1"/>
    <property type="molecule type" value="Genomic_DNA"/>
</dbReference>
<evidence type="ECO:0000313" key="2">
    <source>
        <dbReference type="Proteomes" id="UP000074561"/>
    </source>
</evidence>